<dbReference type="EMBL" id="CP003154">
    <property type="protein sequence ID" value="AFL72167.1"/>
    <property type="molecule type" value="Genomic_DNA"/>
</dbReference>
<reference evidence="1 2" key="1">
    <citation type="submission" date="2012-06" db="EMBL/GenBank/DDBJ databases">
        <title>Complete sequence of Thiocystis violascens DSM 198.</title>
        <authorList>
            <consortium name="US DOE Joint Genome Institute"/>
            <person name="Lucas S."/>
            <person name="Han J."/>
            <person name="Lapidus A."/>
            <person name="Cheng J.-F."/>
            <person name="Goodwin L."/>
            <person name="Pitluck S."/>
            <person name="Peters L."/>
            <person name="Ovchinnikova G."/>
            <person name="Teshima H."/>
            <person name="Detter J.C."/>
            <person name="Han C."/>
            <person name="Tapia R."/>
            <person name="Land M."/>
            <person name="Hauser L."/>
            <person name="Kyrpides N."/>
            <person name="Ivanova N."/>
            <person name="Pagani I."/>
            <person name="Vogl K."/>
            <person name="Liu Z."/>
            <person name="Frigaard N.-U."/>
            <person name="Bryant D."/>
            <person name="Woyke T."/>
        </authorList>
    </citation>
    <scope>NUCLEOTIDE SEQUENCE [LARGE SCALE GENOMIC DNA]</scope>
    <source>
        <strain evidence="2">ATCC 17096 / DSM 198 / 6111</strain>
    </source>
</reference>
<dbReference type="Gene3D" id="3.30.2020.10">
    <property type="entry name" value="NE0471-like N-terminal domain"/>
    <property type="match status" value="1"/>
</dbReference>
<gene>
    <name evidence="1" type="ordered locus">Thivi_0080</name>
</gene>
<dbReference type="SUPFAM" id="SSF143880">
    <property type="entry name" value="NE0471 N-terminal domain-like"/>
    <property type="match status" value="1"/>
</dbReference>
<organism evidence="1 2">
    <name type="scientific">Thiocystis violascens (strain ATCC 17096 / DSM 198 / 6111)</name>
    <name type="common">Chromatium violascens</name>
    <dbReference type="NCBI Taxonomy" id="765911"/>
    <lineage>
        <taxon>Bacteria</taxon>
        <taxon>Pseudomonadati</taxon>
        <taxon>Pseudomonadota</taxon>
        <taxon>Gammaproteobacteria</taxon>
        <taxon>Chromatiales</taxon>
        <taxon>Chromatiaceae</taxon>
        <taxon>Thiocystis</taxon>
    </lineage>
</organism>
<proteinExistence type="predicted"/>
<evidence type="ECO:0000313" key="2">
    <source>
        <dbReference type="Proteomes" id="UP000006062"/>
    </source>
</evidence>
<dbReference type="eggNOG" id="ENOG50330PJ">
    <property type="taxonomic scope" value="Bacteria"/>
</dbReference>
<dbReference type="Proteomes" id="UP000006062">
    <property type="component" value="Chromosome"/>
</dbReference>
<name>I3Y599_THIV6</name>
<dbReference type="KEGG" id="tvi:Thivi_0080"/>
<evidence type="ECO:0008006" key="3">
    <source>
        <dbReference type="Google" id="ProtNLM"/>
    </source>
</evidence>
<keyword evidence="2" id="KW-1185">Reference proteome</keyword>
<dbReference type="Pfam" id="PF10387">
    <property type="entry name" value="DUF2442"/>
    <property type="match status" value="1"/>
</dbReference>
<dbReference type="AlphaFoldDB" id="I3Y599"/>
<protein>
    <recommendedName>
        <fullName evidence="3">DUF2442 domain-containing protein</fullName>
    </recommendedName>
</protein>
<sequence length="96" mass="10525">MRIAEVIPLENHILLVASEDGAMGLFDIKPYLSGEVFAALQDHDEFTAVHNGGYFLEWACGADLSADTIEAHLMPAPPEIVQQFARRRHPVAHSAS</sequence>
<dbReference type="InterPro" id="IPR036782">
    <property type="entry name" value="NE0471-like_N"/>
</dbReference>
<dbReference type="InterPro" id="IPR018841">
    <property type="entry name" value="DUF2442"/>
</dbReference>
<dbReference type="RefSeq" id="WP_014776676.1">
    <property type="nucleotide sequence ID" value="NC_018012.1"/>
</dbReference>
<dbReference type="HOGENOM" id="CLU_153045_4_1_6"/>
<evidence type="ECO:0000313" key="1">
    <source>
        <dbReference type="EMBL" id="AFL72167.1"/>
    </source>
</evidence>
<dbReference type="OrthoDB" id="9803723at2"/>
<accession>I3Y599</accession>